<dbReference type="GO" id="GO:0003723">
    <property type="term" value="F:RNA binding"/>
    <property type="evidence" value="ECO:0007669"/>
    <property type="project" value="UniProtKB-UniRule"/>
</dbReference>
<dbReference type="PROSITE" id="PS50102">
    <property type="entry name" value="RRM"/>
    <property type="match status" value="1"/>
</dbReference>
<evidence type="ECO:0000256" key="2">
    <source>
        <dbReference type="PROSITE-ProRule" id="PRU00176"/>
    </source>
</evidence>
<dbReference type="Proteomes" id="UP001175271">
    <property type="component" value="Unassembled WGS sequence"/>
</dbReference>
<dbReference type="InterPro" id="IPR035979">
    <property type="entry name" value="RBD_domain_sf"/>
</dbReference>
<dbReference type="InterPro" id="IPR000504">
    <property type="entry name" value="RRM_dom"/>
</dbReference>
<dbReference type="SUPFAM" id="SSF54928">
    <property type="entry name" value="RNA-binding domain, RBD"/>
    <property type="match status" value="1"/>
</dbReference>
<comment type="caution">
    <text evidence="5">The sequence shown here is derived from an EMBL/GenBank/DDBJ whole genome shotgun (WGS) entry which is preliminary data.</text>
</comment>
<organism evidence="5 6">
    <name type="scientific">Steinernema hermaphroditum</name>
    <dbReference type="NCBI Taxonomy" id="289476"/>
    <lineage>
        <taxon>Eukaryota</taxon>
        <taxon>Metazoa</taxon>
        <taxon>Ecdysozoa</taxon>
        <taxon>Nematoda</taxon>
        <taxon>Chromadorea</taxon>
        <taxon>Rhabditida</taxon>
        <taxon>Tylenchina</taxon>
        <taxon>Panagrolaimomorpha</taxon>
        <taxon>Strongyloidoidea</taxon>
        <taxon>Steinernematidae</taxon>
        <taxon>Steinernema</taxon>
    </lineage>
</organism>
<dbReference type="GO" id="GO:0071013">
    <property type="term" value="C:catalytic step 2 spliceosome"/>
    <property type="evidence" value="ECO:0007669"/>
    <property type="project" value="TreeGrafter"/>
</dbReference>
<feature type="region of interest" description="Disordered" evidence="3">
    <location>
        <begin position="210"/>
        <end position="243"/>
    </location>
</feature>
<sequence>MNPITNIRNLNKMNEREMALGVNTKSSWHQKYSDSAWIYIGGLDYGLNEGDVISVFSQYGEVVNINLIRDKKTGKSRGFAFLCYEDQRSTVLAVDNINGISLVRRLLRVDHVEEYKVPKYREDVNEETLKLWTEGCAPKPIEVGPARQKSEERESTSQKTKKDRKKEKKLAKQMKKEKKRLEKKEIEGLDQGLMEIGQIDDELKDILKKRKEERRKKKEEKKRMIRGEEMEDRSGMEKDDWKEQKGMFMDRRYEGEEFDYSEKFGKRKTPEPEEQKFNVRPDFDKADWRDIELFKIVREHSQKKNVEWKEEEHYVPKRFG</sequence>
<dbReference type="CDD" id="cd12411">
    <property type="entry name" value="RRM_ist3_like"/>
    <property type="match status" value="1"/>
</dbReference>
<keyword evidence="1 2" id="KW-0694">RNA-binding</keyword>
<dbReference type="SMART" id="SM00360">
    <property type="entry name" value="RRM"/>
    <property type="match status" value="1"/>
</dbReference>
<keyword evidence="6" id="KW-1185">Reference proteome</keyword>
<dbReference type="GO" id="GO:0000398">
    <property type="term" value="P:mRNA splicing, via spliceosome"/>
    <property type="evidence" value="ECO:0007669"/>
    <property type="project" value="InterPro"/>
</dbReference>
<dbReference type="PANTHER" id="PTHR45880">
    <property type="entry name" value="RNA-BINDING MOTIF PROTEIN, X-LINKED 2"/>
    <property type="match status" value="1"/>
</dbReference>
<proteinExistence type="predicted"/>
<feature type="region of interest" description="Disordered" evidence="3">
    <location>
        <begin position="140"/>
        <end position="180"/>
    </location>
</feature>
<dbReference type="GO" id="GO:0071011">
    <property type="term" value="C:precatalytic spliceosome"/>
    <property type="evidence" value="ECO:0007669"/>
    <property type="project" value="TreeGrafter"/>
</dbReference>
<feature type="compositionally biased region" description="Basic residues" evidence="3">
    <location>
        <begin position="210"/>
        <end position="220"/>
    </location>
</feature>
<feature type="compositionally biased region" description="Basic and acidic residues" evidence="3">
    <location>
        <begin position="221"/>
        <end position="243"/>
    </location>
</feature>
<dbReference type="EMBL" id="JAUCMV010000004">
    <property type="protein sequence ID" value="KAK0404455.1"/>
    <property type="molecule type" value="Genomic_DNA"/>
</dbReference>
<dbReference type="GO" id="GO:0005686">
    <property type="term" value="C:U2 snRNP"/>
    <property type="evidence" value="ECO:0007669"/>
    <property type="project" value="TreeGrafter"/>
</dbReference>
<protein>
    <recommendedName>
        <fullName evidence="4">RRM domain-containing protein</fullName>
    </recommendedName>
</protein>
<gene>
    <name evidence="5" type="ORF">QR680_017462</name>
</gene>
<name>A0AA39HEN0_9BILA</name>
<dbReference type="PANTHER" id="PTHR45880:SF1">
    <property type="entry name" value="RNA-BINDING MOTIF PROTEIN, X-LINKED 2"/>
    <property type="match status" value="1"/>
</dbReference>
<feature type="compositionally biased region" description="Basic residues" evidence="3">
    <location>
        <begin position="159"/>
        <end position="178"/>
    </location>
</feature>
<evidence type="ECO:0000313" key="6">
    <source>
        <dbReference type="Proteomes" id="UP001175271"/>
    </source>
</evidence>
<evidence type="ECO:0000256" key="1">
    <source>
        <dbReference type="ARBA" id="ARBA00022884"/>
    </source>
</evidence>
<accession>A0AA39HEN0</accession>
<dbReference type="InterPro" id="IPR045844">
    <property type="entry name" value="RRM_Ist3-like"/>
</dbReference>
<dbReference type="Gene3D" id="3.30.70.330">
    <property type="match status" value="1"/>
</dbReference>
<feature type="domain" description="RRM" evidence="4">
    <location>
        <begin position="36"/>
        <end position="114"/>
    </location>
</feature>
<dbReference type="InterPro" id="IPR051847">
    <property type="entry name" value="RNA_proc/Spliceosome_comp"/>
</dbReference>
<dbReference type="InterPro" id="IPR012677">
    <property type="entry name" value="Nucleotide-bd_a/b_plait_sf"/>
</dbReference>
<dbReference type="AlphaFoldDB" id="A0AA39HEN0"/>
<reference evidence="5" key="1">
    <citation type="submission" date="2023-06" db="EMBL/GenBank/DDBJ databases">
        <title>Genomic analysis of the entomopathogenic nematode Steinernema hermaphroditum.</title>
        <authorList>
            <person name="Schwarz E.M."/>
            <person name="Heppert J.K."/>
            <person name="Baniya A."/>
            <person name="Schwartz H.T."/>
            <person name="Tan C.-H."/>
            <person name="Antoshechkin I."/>
            <person name="Sternberg P.W."/>
            <person name="Goodrich-Blair H."/>
            <person name="Dillman A.R."/>
        </authorList>
    </citation>
    <scope>NUCLEOTIDE SEQUENCE</scope>
    <source>
        <strain evidence="5">PS9179</strain>
        <tissue evidence="5">Whole animal</tissue>
    </source>
</reference>
<evidence type="ECO:0000259" key="4">
    <source>
        <dbReference type="PROSITE" id="PS50102"/>
    </source>
</evidence>
<dbReference type="FunFam" id="3.30.70.330:FF:000962">
    <property type="entry name" value="RBMX2 ortholog"/>
    <property type="match status" value="1"/>
</dbReference>
<evidence type="ECO:0000313" key="5">
    <source>
        <dbReference type="EMBL" id="KAK0404455.1"/>
    </source>
</evidence>
<dbReference type="Pfam" id="PF00076">
    <property type="entry name" value="RRM_1"/>
    <property type="match status" value="1"/>
</dbReference>
<evidence type="ECO:0000256" key="3">
    <source>
        <dbReference type="SAM" id="MobiDB-lite"/>
    </source>
</evidence>